<feature type="region of interest" description="Disordered" evidence="1">
    <location>
        <begin position="79"/>
        <end position="99"/>
    </location>
</feature>
<keyword evidence="3" id="KW-1185">Reference proteome</keyword>
<dbReference type="EMBL" id="PYDT01000003">
    <property type="protein sequence ID" value="THU66246.1"/>
    <property type="molecule type" value="Genomic_DNA"/>
</dbReference>
<feature type="compositionally biased region" description="Polar residues" evidence="1">
    <location>
        <begin position="54"/>
        <end position="67"/>
    </location>
</feature>
<feature type="region of interest" description="Disordered" evidence="1">
    <location>
        <begin position="1"/>
        <end position="27"/>
    </location>
</feature>
<feature type="region of interest" description="Disordered" evidence="1">
    <location>
        <begin position="48"/>
        <end position="67"/>
    </location>
</feature>
<sequence>MKVVPPALTHEHHTREKEYLQKKPSPTTATRLLRDGMEFPSLVHEVTNERARNQGKQYPSSSGNRPQETFRKLMQLKPNTIHLGRRKSSASTGAASYAKMPPCKVVSRHPPSLFFSNPDAPFSSFSAAAMDH</sequence>
<evidence type="ECO:0000313" key="3">
    <source>
        <dbReference type="Proteomes" id="UP000317650"/>
    </source>
</evidence>
<reference evidence="2 3" key="1">
    <citation type="journal article" date="2019" name="Nat. Plants">
        <title>Genome sequencing of Musa balbisiana reveals subgenome evolution and function divergence in polyploid bananas.</title>
        <authorList>
            <person name="Yao X."/>
        </authorList>
    </citation>
    <scope>NUCLEOTIDE SEQUENCE [LARGE SCALE GENOMIC DNA]</scope>
    <source>
        <strain evidence="3">cv. DH-PKW</strain>
        <tissue evidence="2">Leaves</tissue>
    </source>
</reference>
<organism evidence="2 3">
    <name type="scientific">Musa balbisiana</name>
    <name type="common">Banana</name>
    <dbReference type="NCBI Taxonomy" id="52838"/>
    <lineage>
        <taxon>Eukaryota</taxon>
        <taxon>Viridiplantae</taxon>
        <taxon>Streptophyta</taxon>
        <taxon>Embryophyta</taxon>
        <taxon>Tracheophyta</taxon>
        <taxon>Spermatophyta</taxon>
        <taxon>Magnoliopsida</taxon>
        <taxon>Liliopsida</taxon>
        <taxon>Zingiberales</taxon>
        <taxon>Musaceae</taxon>
        <taxon>Musa</taxon>
    </lineage>
</organism>
<comment type="caution">
    <text evidence="2">The sequence shown here is derived from an EMBL/GenBank/DDBJ whole genome shotgun (WGS) entry which is preliminary data.</text>
</comment>
<proteinExistence type="predicted"/>
<evidence type="ECO:0000313" key="2">
    <source>
        <dbReference type="EMBL" id="THU66246.1"/>
    </source>
</evidence>
<feature type="compositionally biased region" description="Basic and acidic residues" evidence="1">
    <location>
        <begin position="9"/>
        <end position="21"/>
    </location>
</feature>
<accession>A0A4S8JVJ9</accession>
<protein>
    <submittedName>
        <fullName evidence="2">Uncharacterized protein</fullName>
    </submittedName>
</protein>
<dbReference type="Proteomes" id="UP000317650">
    <property type="component" value="Chromosome 5"/>
</dbReference>
<name>A0A4S8JVJ9_MUSBA</name>
<dbReference type="AlphaFoldDB" id="A0A4S8JVJ9"/>
<evidence type="ECO:0000256" key="1">
    <source>
        <dbReference type="SAM" id="MobiDB-lite"/>
    </source>
</evidence>
<gene>
    <name evidence="2" type="ORF">C4D60_Mb05t12120</name>
</gene>